<gene>
    <name evidence="2" type="ORF">HNR61_006558</name>
</gene>
<organism evidence="2 3">
    <name type="scientific">Actinomadura namibiensis</name>
    <dbReference type="NCBI Taxonomy" id="182080"/>
    <lineage>
        <taxon>Bacteria</taxon>
        <taxon>Bacillati</taxon>
        <taxon>Actinomycetota</taxon>
        <taxon>Actinomycetes</taxon>
        <taxon>Streptosporangiales</taxon>
        <taxon>Thermomonosporaceae</taxon>
        <taxon>Actinomadura</taxon>
    </lineage>
</organism>
<evidence type="ECO:0000313" key="3">
    <source>
        <dbReference type="Proteomes" id="UP000572680"/>
    </source>
</evidence>
<reference evidence="2 3" key="1">
    <citation type="submission" date="2020-08" db="EMBL/GenBank/DDBJ databases">
        <title>Genomic Encyclopedia of Type Strains, Phase IV (KMG-IV): sequencing the most valuable type-strain genomes for metagenomic binning, comparative biology and taxonomic classification.</title>
        <authorList>
            <person name="Goeker M."/>
        </authorList>
    </citation>
    <scope>NUCLEOTIDE SEQUENCE [LARGE SCALE GENOMIC DNA]</scope>
    <source>
        <strain evidence="2 3">DSM 44197</strain>
    </source>
</reference>
<name>A0A7W3LV41_ACTNM</name>
<comment type="caution">
    <text evidence="2">The sequence shown here is derived from an EMBL/GenBank/DDBJ whole genome shotgun (WGS) entry which is preliminary data.</text>
</comment>
<dbReference type="Proteomes" id="UP000572680">
    <property type="component" value="Unassembled WGS sequence"/>
</dbReference>
<evidence type="ECO:0000313" key="2">
    <source>
        <dbReference type="EMBL" id="MBA8954901.1"/>
    </source>
</evidence>
<dbReference type="EMBL" id="JACJIA010000010">
    <property type="protein sequence ID" value="MBA8954901.1"/>
    <property type="molecule type" value="Genomic_DNA"/>
</dbReference>
<proteinExistence type="predicted"/>
<keyword evidence="3" id="KW-1185">Reference proteome</keyword>
<dbReference type="RefSeq" id="WP_182846930.1">
    <property type="nucleotide sequence ID" value="NZ_BAAALP010000020.1"/>
</dbReference>
<accession>A0A7W3LV41</accession>
<feature type="domain" description="Low molecular weight protein antigen 6 PH" evidence="1">
    <location>
        <begin position="64"/>
        <end position="149"/>
    </location>
</feature>
<evidence type="ECO:0000259" key="1">
    <source>
        <dbReference type="Pfam" id="PF10756"/>
    </source>
</evidence>
<sequence length="152" mass="16084">MKERTGAGARWRVPPQQVAVKWLACAAFVALAALSSGDPQRMLLAGAAAVGAGALALRDVLAPVRVAADAEGVTLVTGYATRRRVPWGEVTAVRVDERRRLLTTTRLLEIETGGTADGTEDGHDVHLFSRFDLGVDVADAAAGLERLREAAR</sequence>
<dbReference type="Pfam" id="PF10756">
    <property type="entry name" value="bPH_6"/>
    <property type="match status" value="1"/>
</dbReference>
<dbReference type="InterPro" id="IPR019692">
    <property type="entry name" value="CFP-6_PH"/>
</dbReference>
<protein>
    <recommendedName>
        <fullName evidence="1">Low molecular weight protein antigen 6 PH domain-containing protein</fullName>
    </recommendedName>
</protein>
<dbReference type="AlphaFoldDB" id="A0A7W3LV41"/>